<dbReference type="GO" id="GO:0005829">
    <property type="term" value="C:cytosol"/>
    <property type="evidence" value="ECO:0007669"/>
    <property type="project" value="UniProtKB-ARBA"/>
</dbReference>
<organism evidence="3 4">
    <name type="scientific">Candidatus Berkelbacteria bacterium CG11_big_fil_rev_8_21_14_0_20_42_15</name>
    <dbReference type="NCBI Taxonomy" id="1974517"/>
    <lineage>
        <taxon>Bacteria</taxon>
        <taxon>Candidatus Berkelbacteria</taxon>
    </lineage>
</organism>
<accession>A0A2H0Q0J3</accession>
<comment type="similarity">
    <text evidence="1">Belongs to the elongation factor P family.</text>
</comment>
<dbReference type="InterPro" id="IPR015365">
    <property type="entry name" value="Elong-fact-P_C"/>
</dbReference>
<dbReference type="PANTHER" id="PTHR30053">
    <property type="entry name" value="ELONGATION FACTOR P"/>
    <property type="match status" value="1"/>
</dbReference>
<dbReference type="Pfam" id="PF09285">
    <property type="entry name" value="Elong-fact-P_C"/>
    <property type="match status" value="1"/>
</dbReference>
<feature type="domain" description="Elongation factor P C-terminal" evidence="2">
    <location>
        <begin position="1"/>
        <end position="45"/>
    </location>
</feature>
<evidence type="ECO:0000259" key="2">
    <source>
        <dbReference type="SMART" id="SM00841"/>
    </source>
</evidence>
<dbReference type="SMART" id="SM00841">
    <property type="entry name" value="Elong-fact-P_C"/>
    <property type="match status" value="1"/>
</dbReference>
<dbReference type="InterPro" id="IPR012340">
    <property type="entry name" value="NA-bd_OB-fold"/>
</dbReference>
<sequence length="47" mass="5045">VKGNSAGTVTKLVTIKTGKQIAVPLFIKEGNKIIVDTRDGSYIERAN</sequence>
<dbReference type="GO" id="GO:0003746">
    <property type="term" value="F:translation elongation factor activity"/>
    <property type="evidence" value="ECO:0007669"/>
    <property type="project" value="UniProtKB-KW"/>
</dbReference>
<evidence type="ECO:0000313" key="4">
    <source>
        <dbReference type="Proteomes" id="UP000231154"/>
    </source>
</evidence>
<dbReference type="PANTHER" id="PTHR30053:SF12">
    <property type="entry name" value="ELONGATION FACTOR P (EF-P) FAMILY PROTEIN"/>
    <property type="match status" value="1"/>
</dbReference>
<dbReference type="AlphaFoldDB" id="A0A2H0Q0J3"/>
<dbReference type="GO" id="GO:0043043">
    <property type="term" value="P:peptide biosynthetic process"/>
    <property type="evidence" value="ECO:0007669"/>
    <property type="project" value="InterPro"/>
</dbReference>
<gene>
    <name evidence="3" type="ORF">COV40_00815</name>
</gene>
<reference evidence="3 4" key="1">
    <citation type="submission" date="2017-09" db="EMBL/GenBank/DDBJ databases">
        <title>Depth-based differentiation of microbial function through sediment-hosted aquifers and enrichment of novel symbionts in the deep terrestrial subsurface.</title>
        <authorList>
            <person name="Probst A.J."/>
            <person name="Ladd B."/>
            <person name="Jarett J.K."/>
            <person name="Geller-Mcgrath D.E."/>
            <person name="Sieber C.M."/>
            <person name="Emerson J.B."/>
            <person name="Anantharaman K."/>
            <person name="Thomas B.C."/>
            <person name="Malmstrom R."/>
            <person name="Stieglmeier M."/>
            <person name="Klingl A."/>
            <person name="Woyke T."/>
            <person name="Ryan C.M."/>
            <person name="Banfield J.F."/>
        </authorList>
    </citation>
    <scope>NUCLEOTIDE SEQUENCE [LARGE SCALE GENOMIC DNA]</scope>
    <source>
        <strain evidence="3">CG11_big_fil_rev_8_21_14_0_20_42_15</strain>
    </source>
</reference>
<name>A0A2H0Q0J3_9BACT</name>
<dbReference type="Gene3D" id="2.40.50.140">
    <property type="entry name" value="Nucleic acid-binding proteins"/>
    <property type="match status" value="1"/>
</dbReference>
<dbReference type="InterPro" id="IPR020599">
    <property type="entry name" value="Transl_elong_fac_P/YeiP"/>
</dbReference>
<evidence type="ECO:0000256" key="1">
    <source>
        <dbReference type="ARBA" id="ARBA00009479"/>
    </source>
</evidence>
<dbReference type="FunFam" id="2.40.50.140:FF:000004">
    <property type="entry name" value="Elongation factor P"/>
    <property type="match status" value="1"/>
</dbReference>
<evidence type="ECO:0000313" key="3">
    <source>
        <dbReference type="EMBL" id="PIR27464.1"/>
    </source>
</evidence>
<dbReference type="EMBL" id="PCXF01000021">
    <property type="protein sequence ID" value="PIR27464.1"/>
    <property type="molecule type" value="Genomic_DNA"/>
</dbReference>
<dbReference type="Proteomes" id="UP000231154">
    <property type="component" value="Unassembled WGS sequence"/>
</dbReference>
<dbReference type="SUPFAM" id="SSF50249">
    <property type="entry name" value="Nucleic acid-binding proteins"/>
    <property type="match status" value="1"/>
</dbReference>
<keyword evidence="3" id="KW-0648">Protein biosynthesis</keyword>
<comment type="caution">
    <text evidence="3">The sequence shown here is derived from an EMBL/GenBank/DDBJ whole genome shotgun (WGS) entry which is preliminary data.</text>
</comment>
<feature type="non-terminal residue" evidence="3">
    <location>
        <position position="1"/>
    </location>
</feature>
<protein>
    <submittedName>
        <fullName evidence="3">Elongation factor P</fullName>
    </submittedName>
</protein>
<dbReference type="InterPro" id="IPR013852">
    <property type="entry name" value="Transl_elong_P/YeiP_CS"/>
</dbReference>
<dbReference type="PROSITE" id="PS01275">
    <property type="entry name" value="EFP"/>
    <property type="match status" value="1"/>
</dbReference>
<keyword evidence="3" id="KW-0251">Elongation factor</keyword>
<proteinExistence type="inferred from homology"/>